<proteinExistence type="predicted"/>
<gene>
    <name evidence="1" type="ORF">CO026_01995</name>
</gene>
<accession>A0A2M8FER0</accession>
<dbReference type="AlphaFoldDB" id="A0A2M8FER0"/>
<feature type="non-terminal residue" evidence="1">
    <location>
        <position position="1"/>
    </location>
</feature>
<evidence type="ECO:0000313" key="2">
    <source>
        <dbReference type="Proteomes" id="UP000230391"/>
    </source>
</evidence>
<protein>
    <submittedName>
        <fullName evidence="1">Uncharacterized protein</fullName>
    </submittedName>
</protein>
<organism evidence="1 2">
    <name type="scientific">Candidatus Kaiserbacteria bacterium CG_4_9_14_0_2_um_filter_41_32</name>
    <dbReference type="NCBI Taxonomy" id="1974601"/>
    <lineage>
        <taxon>Bacteria</taxon>
        <taxon>Candidatus Kaiseribacteriota</taxon>
    </lineage>
</organism>
<comment type="caution">
    <text evidence="1">The sequence shown here is derived from an EMBL/GenBank/DDBJ whole genome shotgun (WGS) entry which is preliminary data.</text>
</comment>
<dbReference type="EMBL" id="PFRD01000077">
    <property type="protein sequence ID" value="PJC56128.1"/>
    <property type="molecule type" value="Genomic_DNA"/>
</dbReference>
<sequence>RGHTGNTKDVSTYVLTSFVLASKEFYLRPVVKPERCRKTSEAGEKWDETHLARPCLLALERKRKSNDKVYRIRRIREHLVDLERSEQIYLVIRDRFLSPALFPLDRREQPHGT</sequence>
<evidence type="ECO:0000313" key="1">
    <source>
        <dbReference type="EMBL" id="PJC56128.1"/>
    </source>
</evidence>
<reference evidence="2" key="1">
    <citation type="submission" date="2017-09" db="EMBL/GenBank/DDBJ databases">
        <title>Depth-based differentiation of microbial function through sediment-hosted aquifers and enrichment of novel symbionts in the deep terrestrial subsurface.</title>
        <authorList>
            <person name="Probst A.J."/>
            <person name="Ladd B."/>
            <person name="Jarett J.K."/>
            <person name="Geller-Mcgrath D.E."/>
            <person name="Sieber C.M.K."/>
            <person name="Emerson J.B."/>
            <person name="Anantharaman K."/>
            <person name="Thomas B.C."/>
            <person name="Malmstrom R."/>
            <person name="Stieglmeier M."/>
            <person name="Klingl A."/>
            <person name="Woyke T."/>
            <person name="Ryan C.M."/>
            <person name="Banfield J.F."/>
        </authorList>
    </citation>
    <scope>NUCLEOTIDE SEQUENCE [LARGE SCALE GENOMIC DNA]</scope>
</reference>
<name>A0A2M8FER0_9BACT</name>
<dbReference type="Proteomes" id="UP000230391">
    <property type="component" value="Unassembled WGS sequence"/>
</dbReference>